<name>A0A016V5J6_9BILA</name>
<keyword evidence="2" id="KW-1185">Reference proteome</keyword>
<organism evidence="1 2">
    <name type="scientific">Ancylostoma ceylanicum</name>
    <dbReference type="NCBI Taxonomy" id="53326"/>
    <lineage>
        <taxon>Eukaryota</taxon>
        <taxon>Metazoa</taxon>
        <taxon>Ecdysozoa</taxon>
        <taxon>Nematoda</taxon>
        <taxon>Chromadorea</taxon>
        <taxon>Rhabditida</taxon>
        <taxon>Rhabditina</taxon>
        <taxon>Rhabditomorpha</taxon>
        <taxon>Strongyloidea</taxon>
        <taxon>Ancylostomatidae</taxon>
        <taxon>Ancylostomatinae</taxon>
        <taxon>Ancylostoma</taxon>
    </lineage>
</organism>
<protein>
    <submittedName>
        <fullName evidence="1">Uncharacterized protein</fullName>
    </submittedName>
</protein>
<sequence length="100" mass="11300">MNRRYKDRGNDTYRSPHHIAIYCCRTELIASFVWSLILHAIYVAIAGGRGEVWGYSQMLAFTSSRRSHVFFTEDVHATLSGLHGKSPANECVRLTSISLP</sequence>
<evidence type="ECO:0000313" key="1">
    <source>
        <dbReference type="EMBL" id="EYC21988.1"/>
    </source>
</evidence>
<evidence type="ECO:0000313" key="2">
    <source>
        <dbReference type="Proteomes" id="UP000024635"/>
    </source>
</evidence>
<reference evidence="2" key="1">
    <citation type="journal article" date="2015" name="Nat. Genet.">
        <title>The genome and transcriptome of the zoonotic hookworm Ancylostoma ceylanicum identify infection-specific gene families.</title>
        <authorList>
            <person name="Schwarz E.M."/>
            <person name="Hu Y."/>
            <person name="Antoshechkin I."/>
            <person name="Miller M.M."/>
            <person name="Sternberg P.W."/>
            <person name="Aroian R.V."/>
        </authorList>
    </citation>
    <scope>NUCLEOTIDE SEQUENCE</scope>
    <source>
        <strain evidence="2">HY135</strain>
    </source>
</reference>
<gene>
    <name evidence="1" type="primary">Acey_s0018.g3648</name>
    <name evidence="1" type="ORF">Y032_0018g3648</name>
</gene>
<dbReference type="Proteomes" id="UP000024635">
    <property type="component" value="Unassembled WGS sequence"/>
</dbReference>
<dbReference type="AlphaFoldDB" id="A0A016V5J6"/>
<comment type="caution">
    <text evidence="1">The sequence shown here is derived from an EMBL/GenBank/DDBJ whole genome shotgun (WGS) entry which is preliminary data.</text>
</comment>
<accession>A0A016V5J6</accession>
<proteinExistence type="predicted"/>
<dbReference type="EMBL" id="JARK01001354">
    <property type="protein sequence ID" value="EYC21988.1"/>
    <property type="molecule type" value="Genomic_DNA"/>
</dbReference>